<evidence type="ECO:0000256" key="1">
    <source>
        <dbReference type="ARBA" id="ARBA00003681"/>
    </source>
</evidence>
<evidence type="ECO:0000256" key="3">
    <source>
        <dbReference type="ARBA" id="ARBA00020422"/>
    </source>
</evidence>
<dbReference type="GO" id="GO:0005737">
    <property type="term" value="C:cytoplasm"/>
    <property type="evidence" value="ECO:0007669"/>
    <property type="project" value="UniProtKB-SubCell"/>
</dbReference>
<dbReference type="Pfam" id="PF00381">
    <property type="entry name" value="PTS-HPr"/>
    <property type="match status" value="1"/>
</dbReference>
<evidence type="ECO:0000259" key="7">
    <source>
        <dbReference type="PROSITE" id="PS51350"/>
    </source>
</evidence>
<dbReference type="PRINTS" id="PR00107">
    <property type="entry name" value="PHOSPHOCPHPR"/>
</dbReference>
<dbReference type="Proteomes" id="UP000184476">
    <property type="component" value="Unassembled WGS sequence"/>
</dbReference>
<dbReference type="PANTHER" id="PTHR33705">
    <property type="entry name" value="PHOSPHOCARRIER PROTEIN HPR"/>
    <property type="match status" value="1"/>
</dbReference>
<dbReference type="PROSITE" id="PS51350">
    <property type="entry name" value="PTS_HPR_DOM"/>
    <property type="match status" value="1"/>
</dbReference>
<dbReference type="PANTHER" id="PTHR33705:SF2">
    <property type="entry name" value="PHOSPHOCARRIER PROTEIN NPR"/>
    <property type="match status" value="1"/>
</dbReference>
<reference evidence="8 9" key="1">
    <citation type="submission" date="2016-11" db="EMBL/GenBank/DDBJ databases">
        <authorList>
            <person name="Jaros S."/>
            <person name="Januszkiewicz K."/>
            <person name="Wedrychowicz H."/>
        </authorList>
    </citation>
    <scope>NUCLEOTIDE SEQUENCE [LARGE SCALE GENOMIC DNA]</scope>
    <source>
        <strain evidence="8 9">DSM 44666</strain>
    </source>
</reference>
<proteinExistence type="predicted"/>
<dbReference type="InterPro" id="IPR050399">
    <property type="entry name" value="HPr"/>
</dbReference>
<keyword evidence="5" id="KW-0762">Sugar transport</keyword>
<dbReference type="PROSITE" id="PS00369">
    <property type="entry name" value="PTS_HPR_HIS"/>
    <property type="match status" value="1"/>
</dbReference>
<name>A0A1M4Z5I4_9BACL</name>
<gene>
    <name evidence="8" type="ORF">SAMN05444392_10830</name>
</gene>
<dbReference type="InterPro" id="IPR002114">
    <property type="entry name" value="PTS_HPr_Ser_P_site"/>
</dbReference>
<evidence type="ECO:0000256" key="6">
    <source>
        <dbReference type="ARBA" id="ARBA00022683"/>
    </source>
</evidence>
<keyword evidence="9" id="KW-1185">Reference proteome</keyword>
<accession>A0A1M4Z5I4</accession>
<dbReference type="InterPro" id="IPR000032">
    <property type="entry name" value="HPr-like"/>
</dbReference>
<keyword evidence="5" id="KW-0813">Transport</keyword>
<sequence>MAEKQVTVTNPSGLHARPAAVFIQTASRFESSIKIEKNGKEVDAKSLLGVMSLAVKPNETITIRAEGEDAETAVEQLCQLVESYTE</sequence>
<dbReference type="SUPFAM" id="SSF55594">
    <property type="entry name" value="HPr-like"/>
    <property type="match status" value="1"/>
</dbReference>
<dbReference type="InterPro" id="IPR001020">
    <property type="entry name" value="PTS_HPr_His_P_site"/>
</dbReference>
<dbReference type="PROSITE" id="PS00589">
    <property type="entry name" value="PTS_HPR_SER"/>
    <property type="match status" value="1"/>
</dbReference>
<evidence type="ECO:0000313" key="8">
    <source>
        <dbReference type="EMBL" id="SHF12856.1"/>
    </source>
</evidence>
<dbReference type="RefSeq" id="WP_073155264.1">
    <property type="nucleotide sequence ID" value="NZ_FQVL01000008.1"/>
</dbReference>
<comment type="subcellular location">
    <subcellularLocation>
        <location evidence="2">Cytoplasm</location>
    </subcellularLocation>
</comment>
<comment type="function">
    <text evidence="1">General (non sugar-specific) component of the phosphoenolpyruvate-dependent sugar phosphotransferase system (sugar PTS). This major carbohydrate active-transport system catalyzes the phosphorylation of incoming sugar substrates concomitantly with their translocation across the cell membrane. The phosphoryl group from phosphoenolpyruvate (PEP) is transferred to the phosphoryl carrier protein HPr by enzyme I. Phospho-HPr then transfers it to the PTS EIIA domain.</text>
</comment>
<dbReference type="InterPro" id="IPR035895">
    <property type="entry name" value="HPr-like_sf"/>
</dbReference>
<protein>
    <recommendedName>
        <fullName evidence="3">Phosphocarrier protein HPr</fullName>
    </recommendedName>
</protein>
<dbReference type="Gene3D" id="3.30.1340.10">
    <property type="entry name" value="HPr-like"/>
    <property type="match status" value="1"/>
</dbReference>
<feature type="domain" description="HPr" evidence="7">
    <location>
        <begin position="1"/>
        <end position="86"/>
    </location>
</feature>
<dbReference type="EMBL" id="FQVL01000008">
    <property type="protein sequence ID" value="SHF12856.1"/>
    <property type="molecule type" value="Genomic_DNA"/>
</dbReference>
<evidence type="ECO:0000256" key="2">
    <source>
        <dbReference type="ARBA" id="ARBA00004496"/>
    </source>
</evidence>
<evidence type="ECO:0000256" key="5">
    <source>
        <dbReference type="ARBA" id="ARBA00022597"/>
    </source>
</evidence>
<organism evidence="8 9">
    <name type="scientific">Seinonella peptonophila</name>
    <dbReference type="NCBI Taxonomy" id="112248"/>
    <lineage>
        <taxon>Bacteria</taxon>
        <taxon>Bacillati</taxon>
        <taxon>Bacillota</taxon>
        <taxon>Bacilli</taxon>
        <taxon>Bacillales</taxon>
        <taxon>Thermoactinomycetaceae</taxon>
        <taxon>Seinonella</taxon>
    </lineage>
</organism>
<dbReference type="AlphaFoldDB" id="A0A1M4Z5I4"/>
<dbReference type="CDD" id="cd00367">
    <property type="entry name" value="PTS-HPr_like"/>
    <property type="match status" value="1"/>
</dbReference>
<keyword evidence="6" id="KW-0598">Phosphotransferase system</keyword>
<evidence type="ECO:0000256" key="4">
    <source>
        <dbReference type="ARBA" id="ARBA00022490"/>
    </source>
</evidence>
<dbReference type="NCBIfam" id="TIGR01003">
    <property type="entry name" value="PTS_HPr_family"/>
    <property type="match status" value="1"/>
</dbReference>
<dbReference type="OrthoDB" id="9809047at2"/>
<dbReference type="STRING" id="112248.SAMN05444392_10830"/>
<dbReference type="GO" id="GO:0009401">
    <property type="term" value="P:phosphoenolpyruvate-dependent sugar phosphotransferase system"/>
    <property type="evidence" value="ECO:0007669"/>
    <property type="project" value="UniProtKB-KW"/>
</dbReference>
<keyword evidence="4" id="KW-0963">Cytoplasm</keyword>
<evidence type="ECO:0000313" key="9">
    <source>
        <dbReference type="Proteomes" id="UP000184476"/>
    </source>
</evidence>